<dbReference type="PANTHER" id="PTHR46169:SF29">
    <property type="entry name" value="DNA REPLICATION-RELATED ELEMENT FACTOR, ISOFORM A"/>
    <property type="match status" value="1"/>
</dbReference>
<feature type="domain" description="BED-type" evidence="6">
    <location>
        <begin position="58"/>
        <end position="104"/>
    </location>
</feature>
<evidence type="ECO:0000256" key="5">
    <source>
        <dbReference type="SAM" id="MobiDB-lite"/>
    </source>
</evidence>
<evidence type="ECO:0000313" key="9">
    <source>
        <dbReference type="WBParaSite" id="TCNE_0000996701-mRNA-1"/>
    </source>
</evidence>
<evidence type="ECO:0000256" key="3">
    <source>
        <dbReference type="ARBA" id="ARBA00022833"/>
    </source>
</evidence>
<feature type="region of interest" description="Disordered" evidence="5">
    <location>
        <begin position="111"/>
        <end position="174"/>
    </location>
</feature>
<dbReference type="EMBL" id="UYWY01020343">
    <property type="protein sequence ID" value="VDM41288.1"/>
    <property type="molecule type" value="Genomic_DNA"/>
</dbReference>
<dbReference type="Gene3D" id="1.10.10.1070">
    <property type="entry name" value="Zinc finger, BED domain-containing"/>
    <property type="match status" value="1"/>
</dbReference>
<evidence type="ECO:0000256" key="1">
    <source>
        <dbReference type="ARBA" id="ARBA00022723"/>
    </source>
</evidence>
<dbReference type="PANTHER" id="PTHR46169">
    <property type="entry name" value="DNA REPLICATION-RELATED ELEMENT FACTOR, ISOFORM A"/>
    <property type="match status" value="1"/>
</dbReference>
<proteinExistence type="predicted"/>
<dbReference type="Proteomes" id="UP000050794">
    <property type="component" value="Unassembled WGS sequence"/>
</dbReference>
<keyword evidence="8" id="KW-1185">Reference proteome</keyword>
<dbReference type="GO" id="GO:0008270">
    <property type="term" value="F:zinc ion binding"/>
    <property type="evidence" value="ECO:0007669"/>
    <property type="project" value="UniProtKB-KW"/>
</dbReference>
<dbReference type="GO" id="GO:0005634">
    <property type="term" value="C:nucleus"/>
    <property type="evidence" value="ECO:0007669"/>
    <property type="project" value="TreeGrafter"/>
</dbReference>
<feature type="compositionally biased region" description="Polar residues" evidence="5">
    <location>
        <begin position="112"/>
        <end position="153"/>
    </location>
</feature>
<name>A0A183UN97_TOXCA</name>
<evidence type="ECO:0000256" key="4">
    <source>
        <dbReference type="PROSITE-ProRule" id="PRU00027"/>
    </source>
</evidence>
<dbReference type="InterPro" id="IPR052717">
    <property type="entry name" value="Vacuolar_transposase_reg"/>
</dbReference>
<evidence type="ECO:0000313" key="7">
    <source>
        <dbReference type="EMBL" id="VDM41288.1"/>
    </source>
</evidence>
<dbReference type="GO" id="GO:0003677">
    <property type="term" value="F:DNA binding"/>
    <property type="evidence" value="ECO:0007669"/>
    <property type="project" value="InterPro"/>
</dbReference>
<dbReference type="GO" id="GO:0006357">
    <property type="term" value="P:regulation of transcription by RNA polymerase II"/>
    <property type="evidence" value="ECO:0007669"/>
    <property type="project" value="TreeGrafter"/>
</dbReference>
<dbReference type="InterPro" id="IPR003656">
    <property type="entry name" value="Znf_BED"/>
</dbReference>
<evidence type="ECO:0000313" key="8">
    <source>
        <dbReference type="Proteomes" id="UP000050794"/>
    </source>
</evidence>
<dbReference type="InterPro" id="IPR012337">
    <property type="entry name" value="RNaseH-like_sf"/>
</dbReference>
<protein>
    <submittedName>
        <fullName evidence="9">BED-type domain-containing protein</fullName>
    </submittedName>
</protein>
<reference evidence="7 8" key="2">
    <citation type="submission" date="2018-11" db="EMBL/GenBank/DDBJ databases">
        <authorList>
            <consortium name="Pathogen Informatics"/>
        </authorList>
    </citation>
    <scope>NUCLEOTIDE SEQUENCE [LARGE SCALE GENOMIC DNA]</scope>
</reference>
<keyword evidence="1" id="KW-0479">Metal-binding</keyword>
<keyword evidence="2 4" id="KW-0863">Zinc-finger</keyword>
<sequence>MNRFCLQISTDSSLSSTSAGSRDTGVTLPLNSQLMPPKSVIQDDIRMKLGRFELVKKKGRSEVWNLFGQVLDTTTGARLPYVACYACKVLYTDTGGGTGNMTRHRCPLGTSYKDSSIGSSTDTNTDLPSQPSFETTVSASGQLSPETGSSYQRESPAPPQSHTSLTAQSSFESSPPFSDFDRRLFCASAVRCCATDLLPPVVFQGDGLRAVIETAISIGRRCRLADRQSLATLIPDTSTLQQLIDSSSKTVLSELKVEVAFTARTTGVSLSVESVAGDDRLTVISANYVGSDWRLKRRIISVEMRDQLRAGVERVLKDCASGALRVTVVSEEPLPIIEPARMSVCICATLNSIVHSIFTHAIDENRNVADVIASCQKIASTLEKMGLERWAEALGEQRAGLIDYLFYVYELLKFVRECVQHSSVAQYPDLIALVRPVDWSFVDDIRKYLEPFHVMAAIFSQKAVINYHMVLPEWFALIHEFSGEDEESSASADSSSKWLWNVRKATEEKLRAVTNTTIGIEHRMATVLNPRLKHLPVICTDLQRQMSLNCAVFRMETYTKIRSMIGPWESRTATVKTDDQLSSETMEGEPPRKRISFLSSLEDRAMIDDELECYLRSQFPAIQTKDVLQFWSTLGQTQFPNLAHLARYLLSIPAACCQHRSQSNVGLPPESLSSLLVLRSSYAHATHLPDASSFSISSVLSAKSTVTKVDA</sequence>
<evidence type="ECO:0000256" key="2">
    <source>
        <dbReference type="ARBA" id="ARBA00022771"/>
    </source>
</evidence>
<dbReference type="SUPFAM" id="SSF53098">
    <property type="entry name" value="Ribonuclease H-like"/>
    <property type="match status" value="1"/>
</dbReference>
<keyword evidence="3" id="KW-0862">Zinc</keyword>
<gene>
    <name evidence="7" type="ORF">TCNE_LOCUS9967</name>
</gene>
<organism evidence="8 9">
    <name type="scientific">Toxocara canis</name>
    <name type="common">Canine roundworm</name>
    <dbReference type="NCBI Taxonomy" id="6265"/>
    <lineage>
        <taxon>Eukaryota</taxon>
        <taxon>Metazoa</taxon>
        <taxon>Ecdysozoa</taxon>
        <taxon>Nematoda</taxon>
        <taxon>Chromadorea</taxon>
        <taxon>Rhabditida</taxon>
        <taxon>Spirurina</taxon>
        <taxon>Ascaridomorpha</taxon>
        <taxon>Ascaridoidea</taxon>
        <taxon>Toxocaridae</taxon>
        <taxon>Toxocara</taxon>
    </lineage>
</organism>
<dbReference type="AlphaFoldDB" id="A0A183UN97"/>
<evidence type="ECO:0000259" key="6">
    <source>
        <dbReference type="PROSITE" id="PS50808"/>
    </source>
</evidence>
<dbReference type="WBParaSite" id="TCNE_0000996701-mRNA-1">
    <property type="protein sequence ID" value="TCNE_0000996701-mRNA-1"/>
    <property type="gene ID" value="TCNE_0000996701"/>
</dbReference>
<accession>A0A183UN97</accession>
<dbReference type="PROSITE" id="PS50808">
    <property type="entry name" value="ZF_BED"/>
    <property type="match status" value="1"/>
</dbReference>
<reference evidence="9" key="1">
    <citation type="submission" date="2016-06" db="UniProtKB">
        <authorList>
            <consortium name="WormBaseParasite"/>
        </authorList>
    </citation>
    <scope>IDENTIFICATION</scope>
</reference>